<sequence length="652" mass="68232">MARPDLIALTDEGLIQLSNAGLVKRAVRELAAGTGPAIAETAEGVIEARFADGTLTRLAPGQGLADASCTCPSSGVCRHRIMLAVAYRAERAEAAGGTTPDREAWSPASLDPEVFEATLAPSTRAELTRLLASRHTIRLDYGQTPTAHLPMASVRFLVPGDLSYARCDCAQGQHCAHVALAIRGFHAAAGGRETTLGGGDAAADGGDRERLRTACDAVITRLVEAGIVAGPAAYEQPLAAALRHASDCGAAQILLVLGALSEQVEAYEARSARYDERAVLRLAAELFARTRAGDAATALGIGEPFETAMGKSRLVSLGARLRQEGADIRASVLLADSDMGATMLIEKLFSPLPAEKHAFHATVRRRQMAPGLPVAGVGRGQILTSVARRRADGLLSLGSGSGGRTQVMPRDAAFSFPAPLAAASLTPIATALRSRPISLLRPRRLCDTVHVFDIDAVLGQSWAPGRQIWEGAVRLCNDGGTLHLEREFDAAAPGATGILAAALSESWGPVRHVAGPVRMEGGALVCTPWSLSADRFIVPDLDADDDSTHAVTPALRDMPNDLLEETEILLGGVLHGGMRAQNAAGATGTTLATRLDNAGYRAMAERLAGWISTPAPDIIAPFCNAAIWLLTLHESREAAAPLAMDTDRGPPA</sequence>
<evidence type="ECO:0000256" key="1">
    <source>
        <dbReference type="PROSITE-ProRule" id="PRU00325"/>
    </source>
</evidence>
<dbReference type="Proteomes" id="UP001156702">
    <property type="component" value="Unassembled WGS sequence"/>
</dbReference>
<dbReference type="RefSeq" id="WP_244769760.1">
    <property type="nucleotide sequence ID" value="NZ_BSOP01000039.1"/>
</dbReference>
<keyword evidence="4" id="KW-1185">Reference proteome</keyword>
<evidence type="ECO:0000313" key="4">
    <source>
        <dbReference type="Proteomes" id="UP001156702"/>
    </source>
</evidence>
<comment type="caution">
    <text evidence="3">The sequence shown here is derived from an EMBL/GenBank/DDBJ whole genome shotgun (WGS) entry which is preliminary data.</text>
</comment>
<dbReference type="Pfam" id="PF04434">
    <property type="entry name" value="SWIM"/>
    <property type="match status" value="1"/>
</dbReference>
<gene>
    <name evidence="3" type="primary">yehQ</name>
    <name evidence="3" type="ORF">GCM10007923_46950</name>
</gene>
<dbReference type="InterPro" id="IPR007527">
    <property type="entry name" value="Znf_SWIM"/>
</dbReference>
<keyword evidence="1" id="KW-0863">Zinc-finger</keyword>
<name>A0ABQ5ZPB6_9HYPH</name>
<protein>
    <recommendedName>
        <fullName evidence="2">SWIM-type domain-containing protein</fullName>
    </recommendedName>
</protein>
<keyword evidence="1" id="KW-0479">Metal-binding</keyword>
<accession>A0ABQ5ZPB6</accession>
<dbReference type="PROSITE" id="PS50966">
    <property type="entry name" value="ZF_SWIM"/>
    <property type="match status" value="1"/>
</dbReference>
<proteinExistence type="predicted"/>
<feature type="domain" description="SWIM-type" evidence="2">
    <location>
        <begin position="54"/>
        <end position="88"/>
    </location>
</feature>
<evidence type="ECO:0000259" key="2">
    <source>
        <dbReference type="PROSITE" id="PS50966"/>
    </source>
</evidence>
<dbReference type="EMBL" id="BSOP01000039">
    <property type="protein sequence ID" value="GLR53480.1"/>
    <property type="molecule type" value="Genomic_DNA"/>
</dbReference>
<reference evidence="4" key="1">
    <citation type="journal article" date="2019" name="Int. J. Syst. Evol. Microbiol.">
        <title>The Global Catalogue of Microorganisms (GCM) 10K type strain sequencing project: providing services to taxonomists for standard genome sequencing and annotation.</title>
        <authorList>
            <consortium name="The Broad Institute Genomics Platform"/>
            <consortium name="The Broad Institute Genome Sequencing Center for Infectious Disease"/>
            <person name="Wu L."/>
            <person name="Ma J."/>
        </authorList>
    </citation>
    <scope>NUCLEOTIDE SEQUENCE [LARGE SCALE GENOMIC DNA]</scope>
    <source>
        <strain evidence="4">NBRC 102122</strain>
    </source>
</reference>
<evidence type="ECO:0000313" key="3">
    <source>
        <dbReference type="EMBL" id="GLR53480.1"/>
    </source>
</evidence>
<organism evidence="3 4">
    <name type="scientific">Shinella yambaruensis</name>
    <dbReference type="NCBI Taxonomy" id="415996"/>
    <lineage>
        <taxon>Bacteria</taxon>
        <taxon>Pseudomonadati</taxon>
        <taxon>Pseudomonadota</taxon>
        <taxon>Alphaproteobacteria</taxon>
        <taxon>Hyphomicrobiales</taxon>
        <taxon>Rhizobiaceae</taxon>
        <taxon>Shinella</taxon>
    </lineage>
</organism>
<keyword evidence="1" id="KW-0862">Zinc</keyword>